<dbReference type="Proteomes" id="UP001204798">
    <property type="component" value="Unassembled WGS sequence"/>
</dbReference>
<evidence type="ECO:0000313" key="2">
    <source>
        <dbReference type="EMBL" id="MCS3920283.1"/>
    </source>
</evidence>
<reference evidence="2 3" key="1">
    <citation type="submission" date="2022-08" db="EMBL/GenBank/DDBJ databases">
        <title>Bacterial and archaeal communities from various locations to study Microbial Dark Matter (Phase II).</title>
        <authorList>
            <person name="Stepanauskas R."/>
        </authorList>
    </citation>
    <scope>NUCLEOTIDE SEQUENCE [LARGE SCALE GENOMIC DNA]</scope>
    <source>
        <strain evidence="2 3">PD1</strain>
    </source>
</reference>
<evidence type="ECO:0000256" key="1">
    <source>
        <dbReference type="SAM" id="MobiDB-lite"/>
    </source>
</evidence>
<keyword evidence="3" id="KW-1185">Reference proteome</keyword>
<protein>
    <submittedName>
        <fullName evidence="2">Uncharacterized protein</fullName>
    </submittedName>
</protein>
<feature type="region of interest" description="Disordered" evidence="1">
    <location>
        <begin position="1"/>
        <end position="23"/>
    </location>
</feature>
<dbReference type="RefSeq" id="WP_259098897.1">
    <property type="nucleotide sequence ID" value="NZ_CP130454.1"/>
</dbReference>
<sequence>MTGDKGQGETETRRNGEAVNEEQKCQQIFTHHALRLYALRSMH</sequence>
<name>A0ABT2EQN9_9BACT</name>
<organism evidence="2 3">
    <name type="scientific">Candidatus Fervidibacter sacchari</name>
    <dbReference type="NCBI Taxonomy" id="1448929"/>
    <lineage>
        <taxon>Bacteria</taxon>
        <taxon>Candidatus Fervidibacterota</taxon>
        <taxon>Candidatus Fervidibacter</taxon>
    </lineage>
</organism>
<dbReference type="EMBL" id="JANUCP010000005">
    <property type="protein sequence ID" value="MCS3920283.1"/>
    <property type="molecule type" value="Genomic_DNA"/>
</dbReference>
<comment type="caution">
    <text evidence="2">The sequence shown here is derived from an EMBL/GenBank/DDBJ whole genome shotgun (WGS) entry which is preliminary data.</text>
</comment>
<proteinExistence type="predicted"/>
<accession>A0ABT2EQN9</accession>
<gene>
    <name evidence="2" type="ORF">M2350_002712</name>
</gene>
<evidence type="ECO:0000313" key="3">
    <source>
        <dbReference type="Proteomes" id="UP001204798"/>
    </source>
</evidence>